<sequence length="103" mass="10623">MKSILASFSIASILLIFSGCATTAPVGAIFTDVTLPLNATSVNGVTKKGEATCTSILGLVATGDCSIETAAQNGKIQTIRSAENKVYSVLGIYSTYTTIVWGN</sequence>
<evidence type="ECO:0000256" key="1">
    <source>
        <dbReference type="SAM" id="SignalP"/>
    </source>
</evidence>
<organism evidence="2 3">
    <name type="scientific">Helicobacter equorum</name>
    <dbReference type="NCBI Taxonomy" id="361872"/>
    <lineage>
        <taxon>Bacteria</taxon>
        <taxon>Pseudomonadati</taxon>
        <taxon>Campylobacterota</taxon>
        <taxon>Epsilonproteobacteria</taxon>
        <taxon>Campylobacterales</taxon>
        <taxon>Helicobacteraceae</taxon>
        <taxon>Helicobacter</taxon>
    </lineage>
</organism>
<dbReference type="EMBL" id="NXLT01000008">
    <property type="protein sequence ID" value="RDU66147.1"/>
    <property type="molecule type" value="Genomic_DNA"/>
</dbReference>
<feature type="chain" id="PRO_5017763964" description="Protein trl" evidence="1">
    <location>
        <begin position="24"/>
        <end position="103"/>
    </location>
</feature>
<name>A0A3D8ILD2_9HELI</name>
<dbReference type="Proteomes" id="UP000256514">
    <property type="component" value="Unassembled WGS sequence"/>
</dbReference>
<reference evidence="2 3" key="1">
    <citation type="submission" date="2018-04" db="EMBL/GenBank/DDBJ databases">
        <title>Novel Campyloabacter and Helicobacter Species and Strains.</title>
        <authorList>
            <person name="Mannion A.J."/>
            <person name="Shen Z."/>
            <person name="Fox J.G."/>
        </authorList>
    </citation>
    <scope>NUCLEOTIDE SEQUENCE [LARGE SCALE GENOMIC DNA]</scope>
    <source>
        <strain evidence="2 3">MIT 12-6600</strain>
    </source>
</reference>
<dbReference type="OrthoDB" id="5520849at2"/>
<evidence type="ECO:0000313" key="2">
    <source>
        <dbReference type="EMBL" id="RDU66147.1"/>
    </source>
</evidence>
<keyword evidence="1" id="KW-0732">Signal</keyword>
<feature type="signal peptide" evidence="1">
    <location>
        <begin position="1"/>
        <end position="23"/>
    </location>
</feature>
<dbReference type="InterPro" id="IPR025113">
    <property type="entry name" value="TRL-like"/>
</dbReference>
<protein>
    <recommendedName>
        <fullName evidence="4">Protein trl</fullName>
    </recommendedName>
</protein>
<evidence type="ECO:0008006" key="4">
    <source>
        <dbReference type="Google" id="ProtNLM"/>
    </source>
</evidence>
<comment type="caution">
    <text evidence="2">The sequence shown here is derived from an EMBL/GenBank/DDBJ whole genome shotgun (WGS) entry which is preliminary data.</text>
</comment>
<dbReference type="RefSeq" id="WP_115571518.1">
    <property type="nucleotide sequence ID" value="NZ_NXLT01000008.1"/>
</dbReference>
<dbReference type="PROSITE" id="PS51257">
    <property type="entry name" value="PROKAR_LIPOPROTEIN"/>
    <property type="match status" value="1"/>
</dbReference>
<dbReference type="AlphaFoldDB" id="A0A3D8ILD2"/>
<keyword evidence="3" id="KW-1185">Reference proteome</keyword>
<accession>A0A3D8ILD2</accession>
<evidence type="ECO:0000313" key="3">
    <source>
        <dbReference type="Proteomes" id="UP000256514"/>
    </source>
</evidence>
<proteinExistence type="predicted"/>
<gene>
    <name evidence="2" type="ORF">CQA54_07705</name>
</gene>
<dbReference type="Pfam" id="PF13146">
    <property type="entry name" value="TRL"/>
    <property type="match status" value="1"/>
</dbReference>